<dbReference type="Proteomes" id="UP000198284">
    <property type="component" value="Unassembled WGS sequence"/>
</dbReference>
<organism evidence="7 8">
    <name type="scientific">Noviherbaspirillum humi</name>
    <dbReference type="NCBI Taxonomy" id="1688639"/>
    <lineage>
        <taxon>Bacteria</taxon>
        <taxon>Pseudomonadati</taxon>
        <taxon>Pseudomonadota</taxon>
        <taxon>Betaproteobacteria</taxon>
        <taxon>Burkholderiales</taxon>
        <taxon>Oxalobacteraceae</taxon>
        <taxon>Noviherbaspirillum</taxon>
    </lineage>
</organism>
<evidence type="ECO:0000256" key="2">
    <source>
        <dbReference type="ARBA" id="ARBA00022741"/>
    </source>
</evidence>
<keyword evidence="8" id="KW-1185">Reference proteome</keyword>
<dbReference type="PROSITE" id="PS51219">
    <property type="entry name" value="DPCK"/>
    <property type="match status" value="1"/>
</dbReference>
<dbReference type="GO" id="GO:0005524">
    <property type="term" value="F:ATP binding"/>
    <property type="evidence" value="ECO:0007669"/>
    <property type="project" value="UniProtKB-UniRule"/>
</dbReference>
<dbReference type="NCBIfam" id="TIGR00152">
    <property type="entry name" value="dephospho-CoA kinase"/>
    <property type="match status" value="1"/>
</dbReference>
<gene>
    <name evidence="5" type="primary">coaE</name>
    <name evidence="7" type="ORF">SAMN06265795_101585</name>
</gene>
<keyword evidence="2 5" id="KW-0547">Nucleotide-binding</keyword>
<keyword evidence="4 5" id="KW-0173">Coenzyme A biosynthesis</keyword>
<dbReference type="InterPro" id="IPR027417">
    <property type="entry name" value="P-loop_NTPase"/>
</dbReference>
<dbReference type="GO" id="GO:0015937">
    <property type="term" value="P:coenzyme A biosynthetic process"/>
    <property type="evidence" value="ECO:0007669"/>
    <property type="project" value="UniProtKB-UniRule"/>
</dbReference>
<accession>A0A239CQW3</accession>
<keyword evidence="5" id="KW-0963">Cytoplasm</keyword>
<evidence type="ECO:0000256" key="3">
    <source>
        <dbReference type="ARBA" id="ARBA00022840"/>
    </source>
</evidence>
<dbReference type="Pfam" id="PF01121">
    <property type="entry name" value="CoaE"/>
    <property type="match status" value="1"/>
</dbReference>
<evidence type="ECO:0000256" key="1">
    <source>
        <dbReference type="ARBA" id="ARBA00009018"/>
    </source>
</evidence>
<dbReference type="SUPFAM" id="SSF52540">
    <property type="entry name" value="P-loop containing nucleoside triphosphate hydrolases"/>
    <property type="match status" value="1"/>
</dbReference>
<evidence type="ECO:0000313" key="7">
    <source>
        <dbReference type="EMBL" id="SNS22148.1"/>
    </source>
</evidence>
<sequence length="213" mass="22898">MTSPSETSVLASRFSIGLTGGIGSGKTTVANLFAARGAALIDTDLIAHRLTQPDGLAIPAIRDAFGPQFLTATGALDRARMRSHVFANPAEKSRLEAILHPLIRSETERQAREARGVYAIFVVPLLVESGSWRQRVSRVLVVDCPESLQVERVMQRSGLSEAEVRAIMAAQASRAQRLAAADDVIVNDGDPGRLENEVDRLHAQYVSLSGKSA</sequence>
<dbReference type="EC" id="2.7.1.24" evidence="5 6"/>
<comment type="catalytic activity">
    <reaction evidence="5">
        <text>3'-dephospho-CoA + ATP = ADP + CoA + H(+)</text>
        <dbReference type="Rhea" id="RHEA:18245"/>
        <dbReference type="ChEBI" id="CHEBI:15378"/>
        <dbReference type="ChEBI" id="CHEBI:30616"/>
        <dbReference type="ChEBI" id="CHEBI:57287"/>
        <dbReference type="ChEBI" id="CHEBI:57328"/>
        <dbReference type="ChEBI" id="CHEBI:456216"/>
        <dbReference type="EC" id="2.7.1.24"/>
    </reaction>
</comment>
<evidence type="ECO:0000256" key="4">
    <source>
        <dbReference type="ARBA" id="ARBA00022993"/>
    </source>
</evidence>
<comment type="function">
    <text evidence="5">Catalyzes the phosphorylation of the 3'-hydroxyl group of dephosphocoenzyme A to form coenzyme A.</text>
</comment>
<dbReference type="Gene3D" id="3.40.50.300">
    <property type="entry name" value="P-loop containing nucleotide triphosphate hydrolases"/>
    <property type="match status" value="1"/>
</dbReference>
<dbReference type="OrthoDB" id="9812943at2"/>
<dbReference type="AlphaFoldDB" id="A0A239CQW3"/>
<keyword evidence="5 7" id="KW-0418">Kinase</keyword>
<dbReference type="CDD" id="cd02022">
    <property type="entry name" value="DPCK"/>
    <property type="match status" value="1"/>
</dbReference>
<comment type="similarity">
    <text evidence="1 5">Belongs to the CoaE family.</text>
</comment>
<dbReference type="UniPathway" id="UPA00241">
    <property type="reaction ID" value="UER00356"/>
</dbReference>
<dbReference type="PANTHER" id="PTHR10695:SF46">
    <property type="entry name" value="BIFUNCTIONAL COENZYME A SYNTHASE-RELATED"/>
    <property type="match status" value="1"/>
</dbReference>
<dbReference type="RefSeq" id="WP_089397763.1">
    <property type="nucleotide sequence ID" value="NZ_FZOT01000001.1"/>
</dbReference>
<dbReference type="GO" id="GO:0005737">
    <property type="term" value="C:cytoplasm"/>
    <property type="evidence" value="ECO:0007669"/>
    <property type="project" value="UniProtKB-SubCell"/>
</dbReference>
<evidence type="ECO:0000256" key="6">
    <source>
        <dbReference type="NCBIfam" id="TIGR00152"/>
    </source>
</evidence>
<name>A0A239CQW3_9BURK</name>
<dbReference type="HAMAP" id="MF_00376">
    <property type="entry name" value="Dephospho_CoA_kinase"/>
    <property type="match status" value="1"/>
</dbReference>
<protein>
    <recommendedName>
        <fullName evidence="5 6">Dephospho-CoA kinase</fullName>
        <ecNumber evidence="5 6">2.7.1.24</ecNumber>
    </recommendedName>
    <alternativeName>
        <fullName evidence="5">Dephosphocoenzyme A kinase</fullName>
    </alternativeName>
</protein>
<reference evidence="7 8" key="1">
    <citation type="submission" date="2017-06" db="EMBL/GenBank/DDBJ databases">
        <authorList>
            <person name="Kim H.J."/>
            <person name="Triplett B.A."/>
        </authorList>
    </citation>
    <scope>NUCLEOTIDE SEQUENCE [LARGE SCALE GENOMIC DNA]</scope>
    <source>
        <strain evidence="7 8">U15</strain>
    </source>
</reference>
<evidence type="ECO:0000256" key="5">
    <source>
        <dbReference type="HAMAP-Rule" id="MF_00376"/>
    </source>
</evidence>
<proteinExistence type="inferred from homology"/>
<dbReference type="EMBL" id="FZOT01000001">
    <property type="protein sequence ID" value="SNS22148.1"/>
    <property type="molecule type" value="Genomic_DNA"/>
</dbReference>
<evidence type="ECO:0000313" key="8">
    <source>
        <dbReference type="Proteomes" id="UP000198284"/>
    </source>
</evidence>
<dbReference type="PANTHER" id="PTHR10695">
    <property type="entry name" value="DEPHOSPHO-COA KINASE-RELATED"/>
    <property type="match status" value="1"/>
</dbReference>
<keyword evidence="5" id="KW-0808">Transferase</keyword>
<comment type="pathway">
    <text evidence="5">Cofactor biosynthesis; coenzyme A biosynthesis; CoA from (R)-pantothenate: step 5/5.</text>
</comment>
<comment type="subcellular location">
    <subcellularLocation>
        <location evidence="5">Cytoplasm</location>
    </subcellularLocation>
</comment>
<dbReference type="GO" id="GO:0004140">
    <property type="term" value="F:dephospho-CoA kinase activity"/>
    <property type="evidence" value="ECO:0007669"/>
    <property type="project" value="UniProtKB-UniRule"/>
</dbReference>
<keyword evidence="3 5" id="KW-0067">ATP-binding</keyword>
<dbReference type="InterPro" id="IPR001977">
    <property type="entry name" value="Depp_CoAkinase"/>
</dbReference>
<feature type="binding site" evidence="5">
    <location>
        <begin position="23"/>
        <end position="28"/>
    </location>
    <ligand>
        <name>ATP</name>
        <dbReference type="ChEBI" id="CHEBI:30616"/>
    </ligand>
</feature>